<evidence type="ECO:0000256" key="1">
    <source>
        <dbReference type="SAM" id="MobiDB-lite"/>
    </source>
</evidence>
<feature type="compositionally biased region" description="Pro residues" evidence="1">
    <location>
        <begin position="482"/>
        <end position="492"/>
    </location>
</feature>
<gene>
    <name evidence="2" type="ORF">FA15DRAFT_455881</name>
</gene>
<accession>A0A5C3L8L2</accession>
<dbReference type="Proteomes" id="UP000307440">
    <property type="component" value="Unassembled WGS sequence"/>
</dbReference>
<feature type="region of interest" description="Disordered" evidence="1">
    <location>
        <begin position="746"/>
        <end position="765"/>
    </location>
</feature>
<feature type="compositionally biased region" description="Polar residues" evidence="1">
    <location>
        <begin position="753"/>
        <end position="763"/>
    </location>
</feature>
<reference evidence="2 3" key="1">
    <citation type="journal article" date="2019" name="Nat. Ecol. Evol.">
        <title>Megaphylogeny resolves global patterns of mushroom evolution.</title>
        <authorList>
            <person name="Varga T."/>
            <person name="Krizsan K."/>
            <person name="Foldi C."/>
            <person name="Dima B."/>
            <person name="Sanchez-Garcia M."/>
            <person name="Sanchez-Ramirez S."/>
            <person name="Szollosi G.J."/>
            <person name="Szarkandi J.G."/>
            <person name="Papp V."/>
            <person name="Albert L."/>
            <person name="Andreopoulos W."/>
            <person name="Angelini C."/>
            <person name="Antonin V."/>
            <person name="Barry K.W."/>
            <person name="Bougher N.L."/>
            <person name="Buchanan P."/>
            <person name="Buyck B."/>
            <person name="Bense V."/>
            <person name="Catcheside P."/>
            <person name="Chovatia M."/>
            <person name="Cooper J."/>
            <person name="Damon W."/>
            <person name="Desjardin D."/>
            <person name="Finy P."/>
            <person name="Geml J."/>
            <person name="Haridas S."/>
            <person name="Hughes K."/>
            <person name="Justo A."/>
            <person name="Karasinski D."/>
            <person name="Kautmanova I."/>
            <person name="Kiss B."/>
            <person name="Kocsube S."/>
            <person name="Kotiranta H."/>
            <person name="LaButti K.M."/>
            <person name="Lechner B.E."/>
            <person name="Liimatainen K."/>
            <person name="Lipzen A."/>
            <person name="Lukacs Z."/>
            <person name="Mihaltcheva S."/>
            <person name="Morgado L.N."/>
            <person name="Niskanen T."/>
            <person name="Noordeloos M.E."/>
            <person name="Ohm R.A."/>
            <person name="Ortiz-Santana B."/>
            <person name="Ovrebo C."/>
            <person name="Racz N."/>
            <person name="Riley R."/>
            <person name="Savchenko A."/>
            <person name="Shiryaev A."/>
            <person name="Soop K."/>
            <person name="Spirin V."/>
            <person name="Szebenyi C."/>
            <person name="Tomsovsky M."/>
            <person name="Tulloss R.E."/>
            <person name="Uehling J."/>
            <person name="Grigoriev I.V."/>
            <person name="Vagvolgyi C."/>
            <person name="Papp T."/>
            <person name="Martin F.M."/>
            <person name="Miettinen O."/>
            <person name="Hibbett D.S."/>
            <person name="Nagy L.G."/>
        </authorList>
    </citation>
    <scope>NUCLEOTIDE SEQUENCE [LARGE SCALE GENOMIC DNA]</scope>
    <source>
        <strain evidence="2 3">CBS 121175</strain>
    </source>
</reference>
<feature type="region of interest" description="Disordered" evidence="1">
    <location>
        <begin position="288"/>
        <end position="334"/>
    </location>
</feature>
<proteinExistence type="predicted"/>
<dbReference type="OrthoDB" id="3358646at2759"/>
<dbReference type="PANTHER" id="PTHR38696:SF1">
    <property type="entry name" value="MEDIATOR OF RNA POLYMERASE II TRANSCRIPTION SUBUNIT 13"/>
    <property type="match status" value="1"/>
</dbReference>
<dbReference type="AlphaFoldDB" id="A0A5C3L8L2"/>
<feature type="compositionally biased region" description="Low complexity" evidence="1">
    <location>
        <begin position="673"/>
        <end position="687"/>
    </location>
</feature>
<organism evidence="2 3">
    <name type="scientific">Coprinopsis marcescibilis</name>
    <name type="common">Agaric fungus</name>
    <name type="synonym">Psathyrella marcescibilis</name>
    <dbReference type="NCBI Taxonomy" id="230819"/>
    <lineage>
        <taxon>Eukaryota</taxon>
        <taxon>Fungi</taxon>
        <taxon>Dikarya</taxon>
        <taxon>Basidiomycota</taxon>
        <taxon>Agaricomycotina</taxon>
        <taxon>Agaricomycetes</taxon>
        <taxon>Agaricomycetidae</taxon>
        <taxon>Agaricales</taxon>
        <taxon>Agaricineae</taxon>
        <taxon>Psathyrellaceae</taxon>
        <taxon>Coprinopsis</taxon>
    </lineage>
</organism>
<name>A0A5C3L8L2_COPMA</name>
<feature type="region of interest" description="Disordered" evidence="1">
    <location>
        <begin position="134"/>
        <end position="156"/>
    </location>
</feature>
<dbReference type="PANTHER" id="PTHR38696">
    <property type="entry name" value="MEDIATOR OF RNA POLYMERASE II TRANSCRIPTION SUBUNIT 13"/>
    <property type="match status" value="1"/>
</dbReference>
<keyword evidence="3" id="KW-1185">Reference proteome</keyword>
<feature type="compositionally biased region" description="Low complexity" evidence="1">
    <location>
        <begin position="702"/>
        <end position="712"/>
    </location>
</feature>
<feature type="region of interest" description="Disordered" evidence="1">
    <location>
        <begin position="667"/>
        <end position="737"/>
    </location>
</feature>
<evidence type="ECO:0000313" key="2">
    <source>
        <dbReference type="EMBL" id="TFK28982.1"/>
    </source>
</evidence>
<sequence>MGPTTASPPDSGFTPRKEFLKDDSPRNSFALLAISSSNFIRLYSFTPTVVASFERLFEAQGIAVAAREDQPHNLYEFSLDGKPWANSKSVHTEKLLIDIFTIIYQAGYTFLSCIDYGREHDDRLAMAFSKPAATPAASRTGTPLPTGGGSPSLAADGKTQRRLPFALSFASTTVMRVIAPPLHLTPAILQAVRNSWPRGVVSEKKVGDNCYEFQLKGYKWFQQDNFASDSLQLILTLLSSLDRHSFSLLTSISLTNNRSRVKDLWVFTGPASESIDNVHTSTSNLELSISQDLPERPTTPRGQASLQHRRQVSEPLALPTPSGPATGLSHTRSATEDMRHINPPQTPTTISQGPHLLRKPAPRAQVPVSVIQEQDDVVNEYEGEPPTYQYNRANLPSVVSSNDDNMTGVGTMKHQRNESPLVPSFSAHLSQRERPRTPPVAPLTNSQPATPIHQRFATTGQYSGSGNVNKSNSQSRHGSPSRAPPRSQPSPQPAVHVIPPLLSGDPFKDKDSPDRDNDDDGSEGYPRTSGAESSDISGEVPIKWTGGGGQSGLGRKQEHSPNQTQAKKVLPGGWLSPTDEEASPAGNKGAGGSYFSASPSKGAGKNGLGTATTPIRETRGLVESPEIVNPWARQPKDGSTGNLSNPEGLDALRKSEAALVGVIAATNVPPMPSTMFSPSSRSSSNGSRGSGQKGNTNPKTTSSSSLGSSKENSQTRDRTTSNRLVKPNIHQSAGAAGSGQGWVLVNVEGSPHATPNPSSSRHGTPQMAPAIPAFVSGSGLVEGNMSTSPPLSPPATPATAPEVQAQTQPITTGGAPLAAATSPSQAQIAAEVKAKAIVTIDALDSRSHSREGEHTGSASNSKIRRFFSLNKKSSVNCCCCKAEET</sequence>
<feature type="region of interest" description="Disordered" evidence="1">
    <location>
        <begin position="425"/>
        <end position="650"/>
    </location>
</feature>
<dbReference type="EMBL" id="ML210152">
    <property type="protein sequence ID" value="TFK28982.1"/>
    <property type="molecule type" value="Genomic_DNA"/>
</dbReference>
<feature type="compositionally biased region" description="Polar residues" evidence="1">
    <location>
        <begin position="456"/>
        <end position="478"/>
    </location>
</feature>
<protein>
    <submittedName>
        <fullName evidence="2">Uncharacterized protein</fullName>
    </submittedName>
</protein>
<feature type="compositionally biased region" description="Basic and acidic residues" evidence="1">
    <location>
        <begin position="506"/>
        <end position="515"/>
    </location>
</feature>
<evidence type="ECO:0000313" key="3">
    <source>
        <dbReference type="Proteomes" id="UP000307440"/>
    </source>
</evidence>